<evidence type="ECO:0000313" key="2">
    <source>
        <dbReference type="Proteomes" id="UP000609726"/>
    </source>
</evidence>
<name>A0ABX0NQJ1_9BURK</name>
<dbReference type="Proteomes" id="UP000609726">
    <property type="component" value="Unassembled WGS sequence"/>
</dbReference>
<organism evidence="1 2">
    <name type="scientific">Massilia mucilaginosa</name>
    <dbReference type="NCBI Taxonomy" id="2609282"/>
    <lineage>
        <taxon>Bacteria</taxon>
        <taxon>Pseudomonadati</taxon>
        <taxon>Pseudomonadota</taxon>
        <taxon>Betaproteobacteria</taxon>
        <taxon>Burkholderiales</taxon>
        <taxon>Oxalobacteraceae</taxon>
        <taxon>Telluria group</taxon>
        <taxon>Massilia</taxon>
    </lineage>
</organism>
<keyword evidence="2" id="KW-1185">Reference proteome</keyword>
<protein>
    <submittedName>
        <fullName evidence="1">Uncharacterized protein</fullName>
    </submittedName>
</protein>
<accession>A0ABX0NQJ1</accession>
<sequence>MAIDAWLAADQLRLAGGAVNGYQWKCLFLPDGSHVRMRCKGLTEYAVVTGDRLLYQGRSVSPRGMTLAIAGEGRNA</sequence>
<evidence type="ECO:0000313" key="1">
    <source>
        <dbReference type="EMBL" id="NHZ89139.1"/>
    </source>
</evidence>
<gene>
    <name evidence="1" type="ORF">F2P45_08925</name>
</gene>
<proteinExistence type="predicted"/>
<dbReference type="EMBL" id="WHJH01000007">
    <property type="protein sequence ID" value="NHZ89139.1"/>
    <property type="molecule type" value="Genomic_DNA"/>
</dbReference>
<comment type="caution">
    <text evidence="1">The sequence shown here is derived from an EMBL/GenBank/DDBJ whole genome shotgun (WGS) entry which is preliminary data.</text>
</comment>
<dbReference type="RefSeq" id="WP_166873068.1">
    <property type="nucleotide sequence ID" value="NZ_WHJH01000007.1"/>
</dbReference>
<reference evidence="1 2" key="1">
    <citation type="submission" date="2019-10" db="EMBL/GenBank/DDBJ databases">
        <title>Taxonomy of Antarctic Massilia spp.: description of Massilia rubra sp. nov., Massilia aquatica sp. nov., Massilia mucilaginosa sp. nov., Massilia frigida sp. nov. isolated from streams, lakes and regoliths.</title>
        <authorList>
            <person name="Holochova P."/>
            <person name="Sedlacek I."/>
            <person name="Kralova S."/>
            <person name="Maslanova I."/>
            <person name="Busse H.-J."/>
            <person name="Stankova E."/>
            <person name="Vrbovska V."/>
            <person name="Kovarovic V."/>
            <person name="Bartak M."/>
            <person name="Svec P."/>
            <person name="Pantucek R."/>
        </authorList>
    </citation>
    <scope>NUCLEOTIDE SEQUENCE [LARGE SCALE GENOMIC DNA]</scope>
    <source>
        <strain evidence="1 2">CCM 8733</strain>
    </source>
</reference>